<dbReference type="InterPro" id="IPR024213">
    <property type="entry name" value="DUF3822"/>
</dbReference>
<evidence type="ECO:0000313" key="1">
    <source>
        <dbReference type="EMBL" id="SFP57704.1"/>
    </source>
</evidence>
<dbReference type="OrthoDB" id="658622at2"/>
<sequence>MLQKTYSIYSDDLNDVQLFIETGKRHIACWCKKNGDNVLRAFEFFQYSDLSSSNFEELIDNAKLRSRLLAMPVAGISFFWNTDEVLCVPKEKNDIAFLQQNFNLLKGSLPASTIFTEQAAPCTIAWRLENDKQDIAKKCFANATFTHPFVALLNSLERAHENLIYLFFYPRYFTICLFKENKLHYLNTTEYITPEDVLYFILNVCKQYEIDKNVAIQCGGFINNTSKLYETLYQYLEGFQLLHIDETRFAGDEFKEYPAHYFMPYINYAV</sequence>
<keyword evidence="2" id="KW-1185">Reference proteome</keyword>
<dbReference type="EMBL" id="FOXQ01000001">
    <property type="protein sequence ID" value="SFP57704.1"/>
    <property type="molecule type" value="Genomic_DNA"/>
</dbReference>
<dbReference type="AlphaFoldDB" id="A0A1I5RGK1"/>
<evidence type="ECO:0008006" key="3">
    <source>
        <dbReference type="Google" id="ProtNLM"/>
    </source>
</evidence>
<protein>
    <recommendedName>
        <fullName evidence="3">DUF3822 domain-containing protein</fullName>
    </recommendedName>
</protein>
<dbReference type="Proteomes" id="UP000199031">
    <property type="component" value="Unassembled WGS sequence"/>
</dbReference>
<dbReference type="Gene3D" id="3.30.420.260">
    <property type="match status" value="1"/>
</dbReference>
<dbReference type="RefSeq" id="WP_090653678.1">
    <property type="nucleotide sequence ID" value="NZ_FOXQ01000001.1"/>
</dbReference>
<proteinExistence type="predicted"/>
<dbReference type="CDD" id="cd24013">
    <property type="entry name" value="ASKHA_ATPase_BT3980-like"/>
    <property type="match status" value="1"/>
</dbReference>
<name>A0A1I5RGK1_9BACT</name>
<accession>A0A1I5RGK1</accession>
<reference evidence="1 2" key="1">
    <citation type="submission" date="2016-10" db="EMBL/GenBank/DDBJ databases">
        <authorList>
            <person name="de Groot N.N."/>
        </authorList>
    </citation>
    <scope>NUCLEOTIDE SEQUENCE [LARGE SCALE GENOMIC DNA]</scope>
    <source>
        <strain evidence="1 2">DSM 28286</strain>
    </source>
</reference>
<gene>
    <name evidence="1" type="ORF">SAMN05444277_101243</name>
</gene>
<dbReference type="STRING" id="1465490.SAMN05444277_101243"/>
<dbReference type="Pfam" id="PF12864">
    <property type="entry name" value="DUF3822"/>
    <property type="match status" value="1"/>
</dbReference>
<organism evidence="1 2">
    <name type="scientific">Parafilimonas terrae</name>
    <dbReference type="NCBI Taxonomy" id="1465490"/>
    <lineage>
        <taxon>Bacteria</taxon>
        <taxon>Pseudomonadati</taxon>
        <taxon>Bacteroidota</taxon>
        <taxon>Chitinophagia</taxon>
        <taxon>Chitinophagales</taxon>
        <taxon>Chitinophagaceae</taxon>
        <taxon>Parafilimonas</taxon>
    </lineage>
</organism>
<evidence type="ECO:0000313" key="2">
    <source>
        <dbReference type="Proteomes" id="UP000199031"/>
    </source>
</evidence>